<reference evidence="2" key="1">
    <citation type="submission" date="2022-11" db="EMBL/GenBank/DDBJ databases">
        <authorList>
            <person name="Hyden B.L."/>
            <person name="Feng K."/>
            <person name="Yates T."/>
            <person name="Jawdy S."/>
            <person name="Smart L.B."/>
            <person name="Muchero W."/>
        </authorList>
    </citation>
    <scope>NUCLEOTIDE SEQUENCE</scope>
    <source>
        <tissue evidence="2">Shoot tip</tissue>
    </source>
</reference>
<dbReference type="EMBL" id="JAPFFL010000004">
    <property type="protein sequence ID" value="KAJ6730186.1"/>
    <property type="molecule type" value="Genomic_DNA"/>
</dbReference>
<organism evidence="2 3">
    <name type="scientific">Salix viminalis</name>
    <name type="common">Common osier</name>
    <name type="synonym">Basket willow</name>
    <dbReference type="NCBI Taxonomy" id="40686"/>
    <lineage>
        <taxon>Eukaryota</taxon>
        <taxon>Viridiplantae</taxon>
        <taxon>Streptophyta</taxon>
        <taxon>Embryophyta</taxon>
        <taxon>Tracheophyta</taxon>
        <taxon>Spermatophyta</taxon>
        <taxon>Magnoliopsida</taxon>
        <taxon>eudicotyledons</taxon>
        <taxon>Gunneridae</taxon>
        <taxon>Pentapetalae</taxon>
        <taxon>rosids</taxon>
        <taxon>fabids</taxon>
        <taxon>Malpighiales</taxon>
        <taxon>Salicaceae</taxon>
        <taxon>Saliceae</taxon>
        <taxon>Salix</taxon>
    </lineage>
</organism>
<protein>
    <submittedName>
        <fullName evidence="2">Uncharacterized protein</fullName>
    </submittedName>
</protein>
<reference evidence="2" key="2">
    <citation type="journal article" date="2023" name="Int. J. Mol. Sci.">
        <title>De Novo Assembly and Annotation of 11 Diverse Shrub Willow (Salix) Genomes Reveals Novel Gene Organization in Sex-Linked Regions.</title>
        <authorList>
            <person name="Hyden B."/>
            <person name="Feng K."/>
            <person name="Yates T.B."/>
            <person name="Jawdy S."/>
            <person name="Cereghino C."/>
            <person name="Smart L.B."/>
            <person name="Muchero W."/>
        </authorList>
    </citation>
    <scope>NUCLEOTIDE SEQUENCE [LARGE SCALE GENOMIC DNA]</scope>
    <source>
        <tissue evidence="2">Shoot tip</tissue>
    </source>
</reference>
<evidence type="ECO:0000313" key="2">
    <source>
        <dbReference type="EMBL" id="KAJ6730186.1"/>
    </source>
</evidence>
<feature type="region of interest" description="Disordered" evidence="1">
    <location>
        <begin position="1"/>
        <end position="40"/>
    </location>
</feature>
<comment type="caution">
    <text evidence="2">The sequence shown here is derived from an EMBL/GenBank/DDBJ whole genome shotgun (WGS) entry which is preliminary data.</text>
</comment>
<evidence type="ECO:0000313" key="3">
    <source>
        <dbReference type="Proteomes" id="UP001151529"/>
    </source>
</evidence>
<sequence length="138" mass="14540">MASDTNNDAVTRDEVAVAGDDDEVTPVETDADAAVTGDEDVVTATEAEEAAEAEDIMDTAVPKLSHLEFSQPSSDTTLLHLMNKNSSLLKGVHGPITHKLMDLKDSILGVGMALHGRDGVSSHAEAEDFGLVDVFTSF</sequence>
<gene>
    <name evidence="2" type="ORF">OIU85_021022</name>
</gene>
<dbReference type="Proteomes" id="UP001151529">
    <property type="component" value="Chromosome 2"/>
</dbReference>
<keyword evidence="3" id="KW-1185">Reference proteome</keyword>
<proteinExistence type="predicted"/>
<dbReference type="AlphaFoldDB" id="A0A9Q0UHH8"/>
<name>A0A9Q0UHH8_SALVM</name>
<feature type="compositionally biased region" description="Acidic residues" evidence="1">
    <location>
        <begin position="19"/>
        <end position="40"/>
    </location>
</feature>
<evidence type="ECO:0000256" key="1">
    <source>
        <dbReference type="SAM" id="MobiDB-lite"/>
    </source>
</evidence>
<accession>A0A9Q0UHH8</accession>